<dbReference type="SUPFAM" id="SSF81442">
    <property type="entry name" value="Cytochrome c oxidase subunit I-like"/>
    <property type="match status" value="1"/>
</dbReference>
<protein>
    <submittedName>
        <fullName evidence="5">Cbb3-type cytochrome c oxidase subunit I</fullName>
    </submittedName>
</protein>
<keyword evidence="1" id="KW-0813">Transport</keyword>
<evidence type="ECO:0000256" key="2">
    <source>
        <dbReference type="ARBA" id="ARBA00022982"/>
    </source>
</evidence>
<dbReference type="Pfam" id="PF00115">
    <property type="entry name" value="COX1"/>
    <property type="match status" value="1"/>
</dbReference>
<dbReference type="Proteomes" id="UP001596002">
    <property type="component" value="Unassembled WGS sequence"/>
</dbReference>
<comment type="caution">
    <text evidence="5">The sequence shown here is derived from an EMBL/GenBank/DDBJ whole genome shotgun (WGS) entry which is preliminary data.</text>
</comment>
<keyword evidence="2" id="KW-0249">Electron transport</keyword>
<dbReference type="PROSITE" id="PS50855">
    <property type="entry name" value="COX1"/>
    <property type="match status" value="1"/>
</dbReference>
<keyword evidence="1" id="KW-0679">Respiratory chain</keyword>
<evidence type="ECO:0000259" key="4">
    <source>
        <dbReference type="PROSITE" id="PS50855"/>
    </source>
</evidence>
<feature type="transmembrane region" description="Helical" evidence="3">
    <location>
        <begin position="30"/>
        <end position="51"/>
    </location>
</feature>
<feature type="transmembrane region" description="Helical" evidence="3">
    <location>
        <begin position="440"/>
        <end position="462"/>
    </location>
</feature>
<keyword evidence="3" id="KW-1133">Transmembrane helix</keyword>
<dbReference type="Gene3D" id="1.20.210.10">
    <property type="entry name" value="Cytochrome c oxidase-like, subunit I domain"/>
    <property type="match status" value="1"/>
</dbReference>
<keyword evidence="3" id="KW-0472">Membrane</keyword>
<feature type="domain" description="Cytochrome oxidase subunit I profile" evidence="4">
    <location>
        <begin position="1"/>
        <end position="481"/>
    </location>
</feature>
<feature type="transmembrane region" description="Helical" evidence="3">
    <location>
        <begin position="283"/>
        <end position="303"/>
    </location>
</feature>
<sequence length="481" mass="54763">METHWTLTLELKGDFRMSTATIRPYTTSKLFMYTSIVWLLIGMVVALLVAVKSVNPDFLAINRWWQEYFTYGRLRPIHTNTVLFGWLTPAFFAMWFYIVPVLTKAPLYSERLGVFTVWAWNVVYAIGMVMLFLGRQVPVEYSEMPLVIDIPIILITGLMVYNLARTIMNRKERILYVTLWYFLGTMVWLPMIYIVGNIPGAYLSGIGQASIAYTWVHNIIGMWFTPAGVGTIYFLMPKLSGKPIYSHKLSLIGFWTIGAFYIWNGPHHLVNGPIPLWLMKAGIIPSVLLIIPVWTVLANVIGTMKGAWHKISENIELKFMMTGTLFYFLACIQGPFQALMGPNAILHFTYWTVGHAHLPLFAGFSLVAFAGYYYALPRIIGRQIYSRSLMNWHYWFSVVGFLIFGFAMWLAGILQGFGWMDGNQVGAAFVKVLESLHMYLIARAIGGTFMFLGQIAFAWNIYKTATAGKQAEAEEPMPVLQ</sequence>
<dbReference type="InterPro" id="IPR000883">
    <property type="entry name" value="Cyt_C_Oxase_1"/>
</dbReference>
<reference evidence="6" key="1">
    <citation type="journal article" date="2019" name="Int. J. Syst. Evol. Microbiol.">
        <title>The Global Catalogue of Microorganisms (GCM) 10K type strain sequencing project: providing services to taxonomists for standard genome sequencing and annotation.</title>
        <authorList>
            <consortium name="The Broad Institute Genomics Platform"/>
            <consortium name="The Broad Institute Genome Sequencing Center for Infectious Disease"/>
            <person name="Wu L."/>
            <person name="Ma J."/>
        </authorList>
    </citation>
    <scope>NUCLEOTIDE SEQUENCE [LARGE SCALE GENOMIC DNA]</scope>
    <source>
        <strain evidence="6">WYCCWR 12678</strain>
    </source>
</reference>
<feature type="transmembrane region" description="Helical" evidence="3">
    <location>
        <begin position="247"/>
        <end position="263"/>
    </location>
</feature>
<accession>A0ABV9Q5T8</accession>
<dbReference type="InterPro" id="IPR023616">
    <property type="entry name" value="Cyt_c_oxase-like_su1_dom"/>
</dbReference>
<feature type="transmembrane region" description="Helical" evidence="3">
    <location>
        <begin position="83"/>
        <end position="102"/>
    </location>
</feature>
<feature type="transmembrane region" description="Helical" evidence="3">
    <location>
        <begin position="176"/>
        <end position="195"/>
    </location>
</feature>
<feature type="transmembrane region" description="Helical" evidence="3">
    <location>
        <begin position="315"/>
        <end position="336"/>
    </location>
</feature>
<keyword evidence="6" id="KW-1185">Reference proteome</keyword>
<gene>
    <name evidence="5" type="ORF">ACFO8Q_21270</name>
</gene>
<dbReference type="InterPro" id="IPR036927">
    <property type="entry name" value="Cyt_c_oxase-like_su1_sf"/>
</dbReference>
<proteinExistence type="predicted"/>
<feature type="transmembrane region" description="Helical" evidence="3">
    <location>
        <begin position="146"/>
        <end position="164"/>
    </location>
</feature>
<dbReference type="PANTHER" id="PTHR10422">
    <property type="entry name" value="CYTOCHROME C OXIDASE SUBUNIT 1"/>
    <property type="match status" value="1"/>
</dbReference>
<keyword evidence="3" id="KW-0812">Transmembrane</keyword>
<feature type="transmembrane region" description="Helical" evidence="3">
    <location>
        <begin position="395"/>
        <end position="420"/>
    </location>
</feature>
<feature type="transmembrane region" description="Helical" evidence="3">
    <location>
        <begin position="215"/>
        <end position="235"/>
    </location>
</feature>
<evidence type="ECO:0000256" key="3">
    <source>
        <dbReference type="SAM" id="Phobius"/>
    </source>
</evidence>
<feature type="transmembrane region" description="Helical" evidence="3">
    <location>
        <begin position="356"/>
        <end position="375"/>
    </location>
</feature>
<organism evidence="5 6">
    <name type="scientific">Effusibacillus consociatus</name>
    <dbReference type="NCBI Taxonomy" id="1117041"/>
    <lineage>
        <taxon>Bacteria</taxon>
        <taxon>Bacillati</taxon>
        <taxon>Bacillota</taxon>
        <taxon>Bacilli</taxon>
        <taxon>Bacillales</taxon>
        <taxon>Alicyclobacillaceae</taxon>
        <taxon>Effusibacillus</taxon>
    </lineage>
</organism>
<dbReference type="PANTHER" id="PTHR10422:SF29">
    <property type="entry name" value="CYTOCHROME C OXIDASE SUBUNIT 1 HOMOLOG, BACTEROID"/>
    <property type="match status" value="1"/>
</dbReference>
<evidence type="ECO:0000313" key="6">
    <source>
        <dbReference type="Proteomes" id="UP001596002"/>
    </source>
</evidence>
<name>A0ABV9Q5T8_9BACL</name>
<feature type="transmembrane region" description="Helical" evidence="3">
    <location>
        <begin position="114"/>
        <end position="134"/>
    </location>
</feature>
<dbReference type="EMBL" id="JBHSHC010000147">
    <property type="protein sequence ID" value="MFC4769841.1"/>
    <property type="molecule type" value="Genomic_DNA"/>
</dbReference>
<evidence type="ECO:0000256" key="1">
    <source>
        <dbReference type="ARBA" id="ARBA00022660"/>
    </source>
</evidence>
<evidence type="ECO:0000313" key="5">
    <source>
        <dbReference type="EMBL" id="MFC4769841.1"/>
    </source>
</evidence>